<keyword evidence="7" id="KW-1185">Reference proteome</keyword>
<dbReference type="InterPro" id="IPR031424">
    <property type="entry name" value="QVR-like"/>
</dbReference>
<dbReference type="Pfam" id="PF17064">
    <property type="entry name" value="QVR"/>
    <property type="match status" value="1"/>
</dbReference>
<evidence type="ECO:0000256" key="3">
    <source>
        <dbReference type="ARBA" id="ARBA00022729"/>
    </source>
</evidence>
<feature type="region of interest" description="Disordered" evidence="5">
    <location>
        <begin position="233"/>
        <end position="294"/>
    </location>
</feature>
<evidence type="ECO:0000313" key="7">
    <source>
        <dbReference type="Proteomes" id="UP000770661"/>
    </source>
</evidence>
<feature type="region of interest" description="Disordered" evidence="5">
    <location>
        <begin position="28"/>
        <end position="52"/>
    </location>
</feature>
<evidence type="ECO:0000313" key="6">
    <source>
        <dbReference type="EMBL" id="KAG0725567.1"/>
    </source>
</evidence>
<comment type="similarity">
    <text evidence="1">Belongs to the LTV1 family.</text>
</comment>
<dbReference type="GO" id="GO:0030431">
    <property type="term" value="P:sleep"/>
    <property type="evidence" value="ECO:0007669"/>
    <property type="project" value="InterPro"/>
</dbReference>
<proteinExistence type="inferred from homology"/>
<dbReference type="GO" id="GO:0042274">
    <property type="term" value="P:ribosomal small subunit biogenesis"/>
    <property type="evidence" value="ECO:0007669"/>
    <property type="project" value="InterPro"/>
</dbReference>
<dbReference type="AlphaFoldDB" id="A0A8J5D0Y9"/>
<dbReference type="GO" id="GO:0005634">
    <property type="term" value="C:nucleus"/>
    <property type="evidence" value="ECO:0007669"/>
    <property type="project" value="TreeGrafter"/>
</dbReference>
<dbReference type="Proteomes" id="UP000770661">
    <property type="component" value="Unassembled WGS sequence"/>
</dbReference>
<dbReference type="PANTHER" id="PTHR21531:SF0">
    <property type="entry name" value="PROTEIN LTV1 HOMOLOG"/>
    <property type="match status" value="1"/>
</dbReference>
<dbReference type="Pfam" id="PF04180">
    <property type="entry name" value="LTV"/>
    <property type="match status" value="1"/>
</dbReference>
<dbReference type="PANTHER" id="PTHR21531">
    <property type="entry name" value="LOW-TEMPERATURE VIABILITY PROTEIN LTV1-RELATED"/>
    <property type="match status" value="1"/>
</dbReference>
<sequence>MQGKKGRRFLDKRRDVLHTFKVVARSQRDPLVADPEAPQAVLHSTQGEGEEKTQQEKFGIFFDDDYDYLQHLRGMREAVNWDEEELEVYTIRREDPQAGKKELRNKRLVLPSSAFESFVEEPIGMLNKAAPVTGPRPELDPDVVEGLEDGDDIFRDNIPCNPEDDDALPDDFVMMLNSEVPVHLHQKEEEEEWEDYEEEEEEEEEEMADFKDLNVSQQMASLAKLSAYREKGLDEGYDADEEEKDFSSDFNDSDDEGRDEVGSLEGPSFPPRVFLKGGEEEEEEDRKSHFTHYSLSSSVLPRKDHLTTLDDCFEEKFLREYGEEQVGALDGEDIEGFVGEESPLFRQALQHSQRQLVEAGPEDQERIIKWIKDMQDRRCNSVVEEEEEEEEKEELEVSDNEGKELWDCETILTMNSTLYNHPRTITDPPRRKKIAVDPRTGIPLEHKVSGLTRRNLATHDKADADRFVRRCFSCRSRGRLGDCKDPVSFNATKLMKSVEAVPCASGWCSKIIEGQKDGEDHDLATERQCLQRSPPDNKPRCSEALVGVKKVFICFCKGDLCNTAAGVTSSPLLLLTMILVPLLTSLTSHDPRTHQRPC</sequence>
<reference evidence="6" key="1">
    <citation type="submission" date="2020-07" db="EMBL/GenBank/DDBJ databases">
        <title>The High-quality genome of the commercially important snow crab, Chionoecetes opilio.</title>
        <authorList>
            <person name="Jeong J.-H."/>
            <person name="Ryu S."/>
        </authorList>
    </citation>
    <scope>NUCLEOTIDE SEQUENCE</scope>
    <source>
        <strain evidence="6">MADBK_172401_WGS</strain>
        <tissue evidence="6">Digestive gland</tissue>
    </source>
</reference>
<feature type="compositionally biased region" description="Acidic residues" evidence="5">
    <location>
        <begin position="189"/>
        <end position="207"/>
    </location>
</feature>
<dbReference type="EMBL" id="JACEEZ010005521">
    <property type="protein sequence ID" value="KAG0725567.1"/>
    <property type="molecule type" value="Genomic_DNA"/>
</dbReference>
<evidence type="ECO:0000256" key="4">
    <source>
        <dbReference type="ARBA" id="ARBA00023180"/>
    </source>
</evidence>
<keyword evidence="4" id="KW-0325">Glycoprotein</keyword>
<keyword evidence="3" id="KW-0732">Signal</keyword>
<feature type="region of interest" description="Disordered" evidence="5">
    <location>
        <begin position="184"/>
        <end position="215"/>
    </location>
</feature>
<dbReference type="CDD" id="cd23589">
    <property type="entry name" value="TFP_LU_ECD_Rtv"/>
    <property type="match status" value="1"/>
</dbReference>
<organism evidence="6 7">
    <name type="scientific">Chionoecetes opilio</name>
    <name type="common">Atlantic snow crab</name>
    <name type="synonym">Cancer opilio</name>
    <dbReference type="NCBI Taxonomy" id="41210"/>
    <lineage>
        <taxon>Eukaryota</taxon>
        <taxon>Metazoa</taxon>
        <taxon>Ecdysozoa</taxon>
        <taxon>Arthropoda</taxon>
        <taxon>Crustacea</taxon>
        <taxon>Multicrustacea</taxon>
        <taxon>Malacostraca</taxon>
        <taxon>Eumalacostraca</taxon>
        <taxon>Eucarida</taxon>
        <taxon>Decapoda</taxon>
        <taxon>Pleocyemata</taxon>
        <taxon>Brachyura</taxon>
        <taxon>Eubrachyura</taxon>
        <taxon>Majoidea</taxon>
        <taxon>Majidae</taxon>
        <taxon>Chionoecetes</taxon>
    </lineage>
</organism>
<evidence type="ECO:0000256" key="5">
    <source>
        <dbReference type="SAM" id="MobiDB-lite"/>
    </source>
</evidence>
<dbReference type="GO" id="GO:0030688">
    <property type="term" value="C:preribosome, small subunit precursor"/>
    <property type="evidence" value="ECO:0007669"/>
    <property type="project" value="TreeGrafter"/>
</dbReference>
<accession>A0A8J5D0Y9</accession>
<evidence type="ECO:0000256" key="2">
    <source>
        <dbReference type="ARBA" id="ARBA00021561"/>
    </source>
</evidence>
<dbReference type="GO" id="GO:0005829">
    <property type="term" value="C:cytosol"/>
    <property type="evidence" value="ECO:0007669"/>
    <property type="project" value="TreeGrafter"/>
</dbReference>
<dbReference type="GO" id="GO:0000056">
    <property type="term" value="P:ribosomal small subunit export from nucleus"/>
    <property type="evidence" value="ECO:0007669"/>
    <property type="project" value="TreeGrafter"/>
</dbReference>
<comment type="caution">
    <text evidence="6">The sequence shown here is derived from an EMBL/GenBank/DDBJ whole genome shotgun (WGS) entry which is preliminary data.</text>
</comment>
<dbReference type="OrthoDB" id="5852896at2759"/>
<feature type="compositionally biased region" description="Acidic residues" evidence="5">
    <location>
        <begin position="235"/>
        <end position="244"/>
    </location>
</feature>
<gene>
    <name evidence="6" type="primary">LTV1</name>
    <name evidence="6" type="ORF">GWK47_038410</name>
</gene>
<dbReference type="GO" id="GO:0032222">
    <property type="term" value="P:regulation of synaptic transmission, cholinergic"/>
    <property type="evidence" value="ECO:0007669"/>
    <property type="project" value="InterPro"/>
</dbReference>
<protein>
    <recommendedName>
        <fullName evidence="2">Protein LTV1 homolog</fullName>
    </recommendedName>
</protein>
<evidence type="ECO:0000256" key="1">
    <source>
        <dbReference type="ARBA" id="ARBA00009078"/>
    </source>
</evidence>
<name>A0A8J5D0Y9_CHIOP</name>
<dbReference type="InterPro" id="IPR007307">
    <property type="entry name" value="Ltv1"/>
</dbReference>